<comment type="similarity">
    <text evidence="4">Belongs to the Fes family.</text>
</comment>
<gene>
    <name evidence="7" type="primary">fes</name>
    <name evidence="7" type="ORF">ACFPWV_19240</name>
</gene>
<evidence type="ECO:0000256" key="5">
    <source>
        <dbReference type="SAM" id="MobiDB-lite"/>
    </source>
</evidence>
<dbReference type="EMBL" id="JBHSKN010000016">
    <property type="protein sequence ID" value="MFC5242022.1"/>
    <property type="molecule type" value="Genomic_DNA"/>
</dbReference>
<evidence type="ECO:0000256" key="1">
    <source>
        <dbReference type="ARBA" id="ARBA00004496"/>
    </source>
</evidence>
<dbReference type="PANTHER" id="PTHR48098">
    <property type="entry name" value="ENTEROCHELIN ESTERASE-RELATED"/>
    <property type="match status" value="1"/>
</dbReference>
<feature type="domain" description="Enterochelin esterase N-terminal" evidence="6">
    <location>
        <begin position="73"/>
        <end position="189"/>
    </location>
</feature>
<sequence length="533" mass="56925">MTTLPTARRRGAAVPDDVRPVRVTGPRVARLLDEVEGADAPRRTALADAFWNEVEERGTPLVEALDGRPGHRAVTFLWRGHRATRRVLLSANRLTDRDRLAGSLLERVPGTDVWHLGLRLRADHRGSYRLAADLSPKEPASGPDGLQQRLRSLTAHAAADPRGRLSVPARWRPAGSSVFALPGAPPQPWAGRRGHVPAGHVERHRVAGAAPVGDRDVWVYLPPGPDRTGAPLPVAVMCDGDMWFGRMGFGDTLDALIADGALPPLVVVAPDAVDRRTRWRDLGGREPFVAFLADELLPWAAGRWPLTTDPRRTVVAGQSLGGVTALYAALLRPERFGNVLAQSASLWWRPGLPAPAGAKPAVYGTPWLAGRYASAPARPVTVHLDVGLHEGVTVDHHRALYDVLRSTGHRATYDTYNGGHDHACWHGALADGLVRLLHGTTTPTDPRTTPASTHTAAPTTPATPAAPAAPAGSRASPSASRAWEVPPGRHGWARRHPANAGQRDPPPPSTNTGTPRNPPGPAPARPVSPLSPP</sequence>
<keyword evidence="2" id="KW-0963">Cytoplasm</keyword>
<dbReference type="EC" id="3.1.1.-" evidence="7"/>
<evidence type="ECO:0000256" key="2">
    <source>
        <dbReference type="ARBA" id="ARBA00022490"/>
    </source>
</evidence>
<dbReference type="SUPFAM" id="SSF81296">
    <property type="entry name" value="E set domains"/>
    <property type="match status" value="1"/>
</dbReference>
<dbReference type="Pfam" id="PF11806">
    <property type="entry name" value="Enterochelin_N"/>
    <property type="match status" value="1"/>
</dbReference>
<accession>A0ABW0DVE4</accession>
<dbReference type="Pfam" id="PF00756">
    <property type="entry name" value="Esterase"/>
    <property type="match status" value="1"/>
</dbReference>
<reference evidence="8" key="1">
    <citation type="journal article" date="2019" name="Int. J. Syst. Evol. Microbiol.">
        <title>The Global Catalogue of Microorganisms (GCM) 10K type strain sequencing project: providing services to taxonomists for standard genome sequencing and annotation.</title>
        <authorList>
            <consortium name="The Broad Institute Genomics Platform"/>
            <consortium name="The Broad Institute Genome Sequencing Center for Infectious Disease"/>
            <person name="Wu L."/>
            <person name="Ma J."/>
        </authorList>
    </citation>
    <scope>NUCLEOTIDE SEQUENCE [LARGE SCALE GENOMIC DNA]</scope>
    <source>
        <strain evidence="8">CGMCC 4.7131</strain>
    </source>
</reference>
<dbReference type="PANTHER" id="PTHR48098:SF3">
    <property type="entry name" value="IRON(III) ENTEROBACTIN ESTERASE"/>
    <property type="match status" value="1"/>
</dbReference>
<protein>
    <submittedName>
        <fullName evidence="7">Enterochelin esterase</fullName>
        <ecNumber evidence="7">3.1.1.-</ecNumber>
    </submittedName>
</protein>
<dbReference type="InterPro" id="IPR013783">
    <property type="entry name" value="Ig-like_fold"/>
</dbReference>
<feature type="region of interest" description="Disordered" evidence="5">
    <location>
        <begin position="438"/>
        <end position="533"/>
    </location>
</feature>
<dbReference type="SUPFAM" id="SSF53474">
    <property type="entry name" value="alpha/beta-Hydrolases"/>
    <property type="match status" value="1"/>
</dbReference>
<evidence type="ECO:0000313" key="7">
    <source>
        <dbReference type="EMBL" id="MFC5242022.1"/>
    </source>
</evidence>
<evidence type="ECO:0000313" key="8">
    <source>
        <dbReference type="Proteomes" id="UP001596035"/>
    </source>
</evidence>
<dbReference type="GO" id="GO:0016787">
    <property type="term" value="F:hydrolase activity"/>
    <property type="evidence" value="ECO:0007669"/>
    <property type="project" value="UniProtKB-KW"/>
</dbReference>
<dbReference type="RefSeq" id="WP_344560420.1">
    <property type="nucleotide sequence ID" value="NZ_BAAATG010000017.1"/>
</dbReference>
<name>A0ABW0DVE4_9ACTN</name>
<comment type="caution">
    <text evidence="7">The sequence shown here is derived from an EMBL/GenBank/DDBJ whole genome shotgun (WGS) entry which is preliminary data.</text>
</comment>
<evidence type="ECO:0000256" key="4">
    <source>
        <dbReference type="ARBA" id="ARBA00024201"/>
    </source>
</evidence>
<dbReference type="Gene3D" id="3.40.50.1820">
    <property type="entry name" value="alpha/beta hydrolase"/>
    <property type="match status" value="1"/>
</dbReference>
<evidence type="ECO:0000256" key="3">
    <source>
        <dbReference type="ARBA" id="ARBA00022801"/>
    </source>
</evidence>
<keyword evidence="8" id="KW-1185">Reference proteome</keyword>
<comment type="subcellular location">
    <subcellularLocation>
        <location evidence="1">Cytoplasm</location>
    </subcellularLocation>
</comment>
<dbReference type="InterPro" id="IPR021764">
    <property type="entry name" value="Enterochelin_esterase_N"/>
</dbReference>
<feature type="compositionally biased region" description="Pro residues" evidence="5">
    <location>
        <begin position="516"/>
        <end position="533"/>
    </location>
</feature>
<proteinExistence type="inferred from homology"/>
<feature type="compositionally biased region" description="Low complexity" evidence="5">
    <location>
        <begin position="440"/>
        <end position="482"/>
    </location>
</feature>
<dbReference type="InterPro" id="IPR014756">
    <property type="entry name" value="Ig_E-set"/>
</dbReference>
<dbReference type="Proteomes" id="UP001596035">
    <property type="component" value="Unassembled WGS sequence"/>
</dbReference>
<keyword evidence="3 7" id="KW-0378">Hydrolase</keyword>
<evidence type="ECO:0000259" key="6">
    <source>
        <dbReference type="Pfam" id="PF11806"/>
    </source>
</evidence>
<dbReference type="InterPro" id="IPR050583">
    <property type="entry name" value="Mycobacterial_A85_antigen"/>
</dbReference>
<dbReference type="InterPro" id="IPR029058">
    <property type="entry name" value="AB_hydrolase_fold"/>
</dbReference>
<dbReference type="InterPro" id="IPR000801">
    <property type="entry name" value="Esterase-like"/>
</dbReference>
<organism evidence="7 8">
    <name type="scientific">Streptomyces atrovirens</name>
    <dbReference type="NCBI Taxonomy" id="285556"/>
    <lineage>
        <taxon>Bacteria</taxon>
        <taxon>Bacillati</taxon>
        <taxon>Actinomycetota</taxon>
        <taxon>Actinomycetes</taxon>
        <taxon>Kitasatosporales</taxon>
        <taxon>Streptomycetaceae</taxon>
        <taxon>Streptomyces</taxon>
    </lineage>
</organism>
<dbReference type="NCBIfam" id="NF007758">
    <property type="entry name" value="PRK10439.1"/>
    <property type="match status" value="1"/>
</dbReference>
<dbReference type="Gene3D" id="2.60.40.10">
    <property type="entry name" value="Immunoglobulins"/>
    <property type="match status" value="1"/>
</dbReference>